<feature type="compositionally biased region" description="Polar residues" evidence="1">
    <location>
        <begin position="136"/>
        <end position="145"/>
    </location>
</feature>
<feature type="region of interest" description="Disordered" evidence="1">
    <location>
        <begin position="135"/>
        <end position="179"/>
    </location>
</feature>
<dbReference type="Proteomes" id="UP000652219">
    <property type="component" value="Unassembled WGS sequence"/>
</dbReference>
<accession>A0A8H6JWA7</accession>
<evidence type="ECO:0000313" key="3">
    <source>
        <dbReference type="Proteomes" id="UP000652219"/>
    </source>
</evidence>
<dbReference type="EMBL" id="WIGN01000005">
    <property type="protein sequence ID" value="KAF6820499.1"/>
    <property type="molecule type" value="Genomic_DNA"/>
</dbReference>
<evidence type="ECO:0000313" key="2">
    <source>
        <dbReference type="EMBL" id="KAF6820499.1"/>
    </source>
</evidence>
<name>A0A8H6JWA7_9PEZI</name>
<dbReference type="AlphaFoldDB" id="A0A8H6JWA7"/>
<organism evidence="2 3">
    <name type="scientific">Colletotrichum sojae</name>
    <dbReference type="NCBI Taxonomy" id="2175907"/>
    <lineage>
        <taxon>Eukaryota</taxon>
        <taxon>Fungi</taxon>
        <taxon>Dikarya</taxon>
        <taxon>Ascomycota</taxon>
        <taxon>Pezizomycotina</taxon>
        <taxon>Sordariomycetes</taxon>
        <taxon>Hypocreomycetidae</taxon>
        <taxon>Glomerellales</taxon>
        <taxon>Glomerellaceae</taxon>
        <taxon>Colletotrichum</taxon>
        <taxon>Colletotrichum orchidearum species complex</taxon>
    </lineage>
</organism>
<gene>
    <name evidence="2" type="ORF">CSOJ01_00755</name>
</gene>
<keyword evidence="3" id="KW-1185">Reference proteome</keyword>
<feature type="region of interest" description="Disordered" evidence="1">
    <location>
        <begin position="42"/>
        <end position="66"/>
    </location>
</feature>
<sequence length="296" mass="32582">MSCRLQKREHPLPCTGSLSLSPKNTRRFAVLEAIERSIWPHRTALRQSGPRDSLWSEKQRKKNKNYRPTGLVLQLQAAEHSCDSSHAFPDPPELDEVPNGPPECANAEGKTSRSRWISPMEHLVWIATFKSIWGQEGSNGQTSDGSAVPSMQECDTHYPELSETPTPAPRRSSSATSSSAWARRMVVVAVVAVAETGEVQVKGPGPGPGPGQDRDDEQPSSTSPDRPAPLAEFSALGQVVRVHADCCPPVARPDIIRMPGKGCLESWVRLDPGRETRRWPLPSLPLLRPAFKWPSR</sequence>
<feature type="compositionally biased region" description="Low complexity" evidence="1">
    <location>
        <begin position="169"/>
        <end position="179"/>
    </location>
</feature>
<evidence type="ECO:0000256" key="1">
    <source>
        <dbReference type="SAM" id="MobiDB-lite"/>
    </source>
</evidence>
<feature type="region of interest" description="Disordered" evidence="1">
    <location>
        <begin position="198"/>
        <end position="229"/>
    </location>
</feature>
<comment type="caution">
    <text evidence="2">The sequence shown here is derived from an EMBL/GenBank/DDBJ whole genome shotgun (WGS) entry which is preliminary data.</text>
</comment>
<protein>
    <submittedName>
        <fullName evidence="2">Uncharacterized protein</fullName>
    </submittedName>
</protein>
<reference evidence="2 3" key="1">
    <citation type="journal article" date="2020" name="Phytopathology">
        <title>Genome Sequence Resources of Colletotrichum truncatum, C. plurivorum, C. musicola, and C. sojae: Four Species Pathogenic to Soybean (Glycine max).</title>
        <authorList>
            <person name="Rogerio F."/>
            <person name="Boufleur T.R."/>
            <person name="Ciampi-Guillardi M."/>
            <person name="Sukno S.A."/>
            <person name="Thon M.R."/>
            <person name="Massola Junior N.S."/>
            <person name="Baroncelli R."/>
        </authorList>
    </citation>
    <scope>NUCLEOTIDE SEQUENCE [LARGE SCALE GENOMIC DNA]</scope>
    <source>
        <strain evidence="2 3">LFN0009</strain>
    </source>
</reference>
<proteinExistence type="predicted"/>